<evidence type="ECO:0000259" key="2">
    <source>
        <dbReference type="Pfam" id="PF14219"/>
    </source>
</evidence>
<evidence type="ECO:0000256" key="1">
    <source>
        <dbReference type="SAM" id="Phobius"/>
    </source>
</evidence>
<protein>
    <recommendedName>
        <fullName evidence="2">DUF4328 domain-containing protein</fullName>
    </recommendedName>
</protein>
<gene>
    <name evidence="3" type="ORF">B8W67_16235</name>
</gene>
<feature type="domain" description="DUF4328" evidence="2">
    <location>
        <begin position="153"/>
        <end position="301"/>
    </location>
</feature>
<dbReference type="InterPro" id="IPR025565">
    <property type="entry name" value="DUF4328"/>
</dbReference>
<comment type="caution">
    <text evidence="3">The sequence shown here is derived from an EMBL/GenBank/DDBJ whole genome shotgun (WGS) entry which is preliminary data.</text>
</comment>
<reference evidence="3 4" key="1">
    <citation type="submission" date="2017-04" db="EMBL/GenBank/DDBJ databases">
        <title>The new phylogeny of genus Mycobacterium.</title>
        <authorList>
            <person name="Tortoli E."/>
            <person name="Trovato A."/>
            <person name="Cirillo D.M."/>
        </authorList>
    </citation>
    <scope>NUCLEOTIDE SEQUENCE [LARGE SCALE GENOMIC DNA]</scope>
    <source>
        <strain evidence="3 4">KCTC 19819</strain>
    </source>
</reference>
<name>A0AA91PCD0_9MYCO</name>
<feature type="transmembrane region" description="Helical" evidence="1">
    <location>
        <begin position="171"/>
        <end position="192"/>
    </location>
</feature>
<accession>A0AA91PCD0</accession>
<dbReference type="Pfam" id="PF14219">
    <property type="entry name" value="DUF4328"/>
    <property type="match status" value="1"/>
</dbReference>
<evidence type="ECO:0000313" key="4">
    <source>
        <dbReference type="Proteomes" id="UP000193577"/>
    </source>
</evidence>
<sequence length="332" mass="36007">MIQRCSQCGTRWNVRDRQRQWCPRCRGALLAPQAPPAPVAPAVSAGPPPMRLPSGFRWIAVRPGAPPRREHRRPPLGPTPRYPVIPRWSLDDRWVPAAAAPPSGAGSLWARWSDPDTVVADATLRRWLRGAAIAVGAAAIAYAAQYLLLIINRSRLLHPAVSAGGVWLPVLAGSAALVALIGVAVVATQWLVARRRAAFDAAGRPATRSAAAVRWGCLVPVVNLFWAPVFLIELARLEGRERRLRAPIRLWWIAWAVTTGAALFATATRWVRDAQGIANNIMAMVVTYLLALLTLWLLARVHAGFGAVTAARPAHRWVVVDPAGDTDPPAEP</sequence>
<feature type="transmembrane region" description="Helical" evidence="1">
    <location>
        <begin position="252"/>
        <end position="271"/>
    </location>
</feature>
<feature type="transmembrane region" description="Helical" evidence="1">
    <location>
        <begin position="212"/>
        <end position="232"/>
    </location>
</feature>
<dbReference type="EMBL" id="NCXO01000043">
    <property type="protein sequence ID" value="OSC31496.1"/>
    <property type="molecule type" value="Genomic_DNA"/>
</dbReference>
<feature type="non-terminal residue" evidence="3">
    <location>
        <position position="332"/>
    </location>
</feature>
<evidence type="ECO:0000313" key="3">
    <source>
        <dbReference type="EMBL" id="OSC31496.1"/>
    </source>
</evidence>
<keyword evidence="1" id="KW-0472">Membrane</keyword>
<keyword evidence="4" id="KW-1185">Reference proteome</keyword>
<feature type="transmembrane region" description="Helical" evidence="1">
    <location>
        <begin position="278"/>
        <end position="299"/>
    </location>
</feature>
<dbReference type="Proteomes" id="UP000193577">
    <property type="component" value="Unassembled WGS sequence"/>
</dbReference>
<proteinExistence type="predicted"/>
<keyword evidence="1" id="KW-1133">Transmembrane helix</keyword>
<keyword evidence="1" id="KW-0812">Transmembrane</keyword>
<dbReference type="AlphaFoldDB" id="A0AA91PCD0"/>
<feature type="transmembrane region" description="Helical" evidence="1">
    <location>
        <begin position="131"/>
        <end position="151"/>
    </location>
</feature>
<organism evidence="3 4">
    <name type="scientific">Mycolicibacillus koreensis</name>
    <dbReference type="NCBI Taxonomy" id="1069220"/>
    <lineage>
        <taxon>Bacteria</taxon>
        <taxon>Bacillati</taxon>
        <taxon>Actinomycetota</taxon>
        <taxon>Actinomycetes</taxon>
        <taxon>Mycobacteriales</taxon>
        <taxon>Mycobacteriaceae</taxon>
        <taxon>Mycolicibacillus</taxon>
    </lineage>
</organism>